<evidence type="ECO:0000313" key="1">
    <source>
        <dbReference type="EMBL" id="QPL55905.1"/>
    </source>
</evidence>
<dbReference type="RefSeq" id="WP_045572273.1">
    <property type="nucleotide sequence ID" value="NZ_CP065218.1"/>
</dbReference>
<sequence>MSLKALLPNGSPRNKIEFLADFIEQQIAEMSSSERPTNLLKNSIFSERYRISKMYDPSGLKRSELKKMNFIAGCSVPIAPSWVVEVQDKAQVRLCNADFGSFAPYKDYPNAGASHVLFGAFYGNSVIFQEIEMQELILANEVENLERYQCYIRYCQTAGLSHARFGIARLDKFGNVAEIIASKVTARSFNYQVREEWLELPERWWKTSPTEELIRLAFFVEIPQNSVLALISAGFYVGNSNQIPSVSRESRGEEFSIPNSLAESKSFNCPLPMGTYKPEKHLCFAVYKPDAMKYTIQATQTDFSLSPDGKIQVLNVPANCPTDSIVCGFNVPNLKINYFSYVTPLEVV</sequence>
<reference evidence="1 2" key="1">
    <citation type="submission" date="2020-11" db="EMBL/GenBank/DDBJ databases">
        <title>Complete and Circularized Genome Assembly of a human isolate of Vibrio navarrensis biotype pommerensis with MiSeq and MinION Sequence Data.</title>
        <authorList>
            <person name="Schwartz K."/>
            <person name="Borowiak M."/>
            <person name="Deneke C."/>
            <person name="Balau V."/>
            <person name="Metelmann C."/>
            <person name="Strauch E."/>
        </authorList>
    </citation>
    <scope>NUCLEOTIDE SEQUENCE [LARGE SCALE GENOMIC DNA]</scope>
    <source>
        <strain evidence="1 2">20-VB00237</strain>
    </source>
</reference>
<organism evidence="1 2">
    <name type="scientific">Vibrio navarrensis</name>
    <dbReference type="NCBI Taxonomy" id="29495"/>
    <lineage>
        <taxon>Bacteria</taxon>
        <taxon>Pseudomonadati</taxon>
        <taxon>Pseudomonadota</taxon>
        <taxon>Gammaproteobacteria</taxon>
        <taxon>Vibrionales</taxon>
        <taxon>Vibrionaceae</taxon>
        <taxon>Vibrio</taxon>
    </lineage>
</organism>
<accession>A0AAJ4IFD5</accession>
<dbReference type="Proteomes" id="UP000594435">
    <property type="component" value="Chromosome 2"/>
</dbReference>
<protein>
    <submittedName>
        <fullName evidence="1">Uncharacterized protein</fullName>
    </submittedName>
</protein>
<evidence type="ECO:0000313" key="2">
    <source>
        <dbReference type="Proteomes" id="UP000594435"/>
    </source>
</evidence>
<name>A0AAJ4IFD5_9VIBR</name>
<proteinExistence type="predicted"/>
<dbReference type="EMBL" id="CP065218">
    <property type="protein sequence ID" value="QPL55905.1"/>
    <property type="molecule type" value="Genomic_DNA"/>
</dbReference>
<gene>
    <name evidence="1" type="ORF">I3X05_17430</name>
</gene>
<dbReference type="AlphaFoldDB" id="A0AAJ4IFD5"/>